<dbReference type="STRING" id="1445510.YC6258_05226"/>
<feature type="domain" description="DUF1468" evidence="2">
    <location>
        <begin position="13"/>
        <end position="151"/>
    </location>
</feature>
<protein>
    <recommendedName>
        <fullName evidence="2">DUF1468 domain-containing protein</fullName>
    </recommendedName>
</protein>
<keyword evidence="1" id="KW-0472">Membrane</keyword>
<dbReference type="Proteomes" id="UP000032266">
    <property type="component" value="Chromosome"/>
</dbReference>
<evidence type="ECO:0000313" key="4">
    <source>
        <dbReference type="Proteomes" id="UP000032266"/>
    </source>
</evidence>
<dbReference type="InterPro" id="IPR009936">
    <property type="entry name" value="DUF1468"/>
</dbReference>
<sequence>MSDQPVTKPGEIVFGFFLLALSLLLLWQSYAISGFSSLSSPGAFPMAASAIMVVSSCVFCIHNLQRPKGEISLTRFFDWIIPRTVAAVIGCMLVFSVVLESVGFLVTALVFLTLTIAGLNGVGFGRSLVISIFSLIIIYVVFRLVFKVILPEGWIPERAIIAWFEQLFVSVGS</sequence>
<evidence type="ECO:0000259" key="2">
    <source>
        <dbReference type="Pfam" id="PF07331"/>
    </source>
</evidence>
<evidence type="ECO:0000256" key="1">
    <source>
        <dbReference type="SAM" id="Phobius"/>
    </source>
</evidence>
<keyword evidence="1" id="KW-1133">Transmembrane helix</keyword>
<accession>A0A0C5VSV1</accession>
<dbReference type="HOGENOM" id="CLU_122385_0_0_6"/>
<organism evidence="3 4">
    <name type="scientific">Gynuella sunshinyii YC6258</name>
    <dbReference type="NCBI Taxonomy" id="1445510"/>
    <lineage>
        <taxon>Bacteria</taxon>
        <taxon>Pseudomonadati</taxon>
        <taxon>Pseudomonadota</taxon>
        <taxon>Gammaproteobacteria</taxon>
        <taxon>Oceanospirillales</taxon>
        <taxon>Saccharospirillaceae</taxon>
        <taxon>Gynuella</taxon>
    </lineage>
</organism>
<name>A0A0C5VSV1_9GAMM</name>
<dbReference type="AlphaFoldDB" id="A0A0C5VSV1"/>
<evidence type="ECO:0000313" key="3">
    <source>
        <dbReference type="EMBL" id="AJQ97256.1"/>
    </source>
</evidence>
<dbReference type="Pfam" id="PF07331">
    <property type="entry name" value="TctB"/>
    <property type="match status" value="1"/>
</dbReference>
<dbReference type="KEGG" id="gsn:YC6258_05226"/>
<dbReference type="EMBL" id="CP007142">
    <property type="protein sequence ID" value="AJQ97256.1"/>
    <property type="molecule type" value="Genomic_DNA"/>
</dbReference>
<feature type="transmembrane region" description="Helical" evidence="1">
    <location>
        <begin position="85"/>
        <end position="112"/>
    </location>
</feature>
<proteinExistence type="predicted"/>
<feature type="transmembrane region" description="Helical" evidence="1">
    <location>
        <begin position="12"/>
        <end position="30"/>
    </location>
</feature>
<feature type="transmembrane region" description="Helical" evidence="1">
    <location>
        <begin position="124"/>
        <end position="146"/>
    </location>
</feature>
<dbReference type="OrthoDB" id="8907787at2"/>
<dbReference type="PATRIC" id="fig|1445510.3.peg.5189"/>
<keyword evidence="1" id="KW-0812">Transmembrane</keyword>
<gene>
    <name evidence="3" type="ORF">YC6258_05226</name>
</gene>
<reference evidence="3 4" key="1">
    <citation type="submission" date="2014-01" db="EMBL/GenBank/DDBJ databases">
        <title>Full genme sequencing of cellulolytic bacterium Gynuella sunshinyii YC6258T gen. nov., sp. nov.</title>
        <authorList>
            <person name="Khan H."/>
            <person name="Chung E.J."/>
            <person name="Chung Y.R."/>
        </authorList>
    </citation>
    <scope>NUCLEOTIDE SEQUENCE [LARGE SCALE GENOMIC DNA]</scope>
    <source>
        <strain evidence="3 4">YC6258</strain>
    </source>
</reference>
<feature type="transmembrane region" description="Helical" evidence="1">
    <location>
        <begin position="42"/>
        <end position="64"/>
    </location>
</feature>
<keyword evidence="4" id="KW-1185">Reference proteome</keyword>
<dbReference type="RefSeq" id="WP_044619042.1">
    <property type="nucleotide sequence ID" value="NZ_CP007142.1"/>
</dbReference>